<keyword evidence="2" id="KW-1133">Transmembrane helix</keyword>
<dbReference type="Proteomes" id="UP000799429">
    <property type="component" value="Unassembled WGS sequence"/>
</dbReference>
<organism evidence="4 5">
    <name type="scientific">Patellaria atrata CBS 101060</name>
    <dbReference type="NCBI Taxonomy" id="1346257"/>
    <lineage>
        <taxon>Eukaryota</taxon>
        <taxon>Fungi</taxon>
        <taxon>Dikarya</taxon>
        <taxon>Ascomycota</taxon>
        <taxon>Pezizomycotina</taxon>
        <taxon>Dothideomycetes</taxon>
        <taxon>Dothideomycetes incertae sedis</taxon>
        <taxon>Patellariales</taxon>
        <taxon>Patellariaceae</taxon>
        <taxon>Patellaria</taxon>
    </lineage>
</organism>
<evidence type="ECO:0000256" key="2">
    <source>
        <dbReference type="SAM" id="Phobius"/>
    </source>
</evidence>
<dbReference type="GO" id="GO:0016747">
    <property type="term" value="F:acyltransferase activity, transferring groups other than amino-acyl groups"/>
    <property type="evidence" value="ECO:0007669"/>
    <property type="project" value="InterPro"/>
</dbReference>
<name>A0A9P4SEI8_9PEZI</name>
<accession>A0A9P4SEI8</accession>
<feature type="region of interest" description="Disordered" evidence="1">
    <location>
        <begin position="265"/>
        <end position="287"/>
    </location>
</feature>
<gene>
    <name evidence="4" type="ORF">M501DRAFT_1009294</name>
</gene>
<dbReference type="Pfam" id="PF01757">
    <property type="entry name" value="Acyl_transf_3"/>
    <property type="match status" value="1"/>
</dbReference>
<proteinExistence type="predicted"/>
<feature type="transmembrane region" description="Helical" evidence="2">
    <location>
        <begin position="376"/>
        <end position="396"/>
    </location>
</feature>
<sequence>MRDRYFDRSTGSARPPRGLAALDGLRGIACIFVFNFHFLFTYSKIPFYGYGVEIEGRDYTWIHQLPFLRLITSGRAMVTVFFVISGYVLSIKPLKLIRERRYDELLSNCSSSLFRRGPRLYLPTICSTFLVMLAVQLGCFTYATEVRHDGRTIKGMNEEHPPILKTFGSQFADWFATVSTWCSPWNWDLSFNVYDPHLWTVPLEFRSCMVLYLAIIATARARPAYRISIVSALIIFCIRWDRWELVLFLSGFVTAEVDQLLSISSPSASTSDDPSLPTRSLSSSEKPTIAGSSKWRWFLVFIMGLYCLSCPDEKPHKTPGYRTLIAMTPWGYRIPRRFWHTVGGFMVMCAINHSTTLRKPFLSKIPQYMGKISFSFYIVHGPILHSLGYSIMPTIWDLTGGYHSDFGFAVGWMVGWCILFPTAIWAADLFHRVIEMPSDRASRWMESKARGTD</sequence>
<feature type="compositionally biased region" description="Low complexity" evidence="1">
    <location>
        <begin position="265"/>
        <end position="277"/>
    </location>
</feature>
<evidence type="ECO:0000313" key="4">
    <source>
        <dbReference type="EMBL" id="KAF2841336.1"/>
    </source>
</evidence>
<dbReference type="OrthoDB" id="5819582at2759"/>
<keyword evidence="5" id="KW-1185">Reference proteome</keyword>
<reference evidence="4" key="1">
    <citation type="journal article" date="2020" name="Stud. Mycol.">
        <title>101 Dothideomycetes genomes: a test case for predicting lifestyles and emergence of pathogens.</title>
        <authorList>
            <person name="Haridas S."/>
            <person name="Albert R."/>
            <person name="Binder M."/>
            <person name="Bloem J."/>
            <person name="Labutti K."/>
            <person name="Salamov A."/>
            <person name="Andreopoulos B."/>
            <person name="Baker S."/>
            <person name="Barry K."/>
            <person name="Bills G."/>
            <person name="Bluhm B."/>
            <person name="Cannon C."/>
            <person name="Castanera R."/>
            <person name="Culley D."/>
            <person name="Daum C."/>
            <person name="Ezra D."/>
            <person name="Gonzalez J."/>
            <person name="Henrissat B."/>
            <person name="Kuo A."/>
            <person name="Liang C."/>
            <person name="Lipzen A."/>
            <person name="Lutzoni F."/>
            <person name="Magnuson J."/>
            <person name="Mondo S."/>
            <person name="Nolan M."/>
            <person name="Ohm R."/>
            <person name="Pangilinan J."/>
            <person name="Park H.-J."/>
            <person name="Ramirez L."/>
            <person name="Alfaro M."/>
            <person name="Sun H."/>
            <person name="Tritt A."/>
            <person name="Yoshinaga Y."/>
            <person name="Zwiers L.-H."/>
            <person name="Turgeon B."/>
            <person name="Goodwin S."/>
            <person name="Spatafora J."/>
            <person name="Crous P."/>
            <person name="Grigoriev I."/>
        </authorList>
    </citation>
    <scope>NUCLEOTIDE SEQUENCE</scope>
    <source>
        <strain evidence="4">CBS 101060</strain>
    </source>
</reference>
<evidence type="ECO:0000313" key="5">
    <source>
        <dbReference type="Proteomes" id="UP000799429"/>
    </source>
</evidence>
<feature type="transmembrane region" description="Helical" evidence="2">
    <location>
        <begin position="408"/>
        <end position="430"/>
    </location>
</feature>
<feature type="transmembrane region" description="Helical" evidence="2">
    <location>
        <begin position="67"/>
        <end position="91"/>
    </location>
</feature>
<dbReference type="AlphaFoldDB" id="A0A9P4SEI8"/>
<keyword evidence="2" id="KW-0472">Membrane</keyword>
<protein>
    <recommendedName>
        <fullName evidence="3">Acyltransferase 3 domain-containing protein</fullName>
    </recommendedName>
</protein>
<dbReference type="PANTHER" id="PTHR23028">
    <property type="entry name" value="ACETYLTRANSFERASE"/>
    <property type="match status" value="1"/>
</dbReference>
<keyword evidence="2" id="KW-0812">Transmembrane</keyword>
<dbReference type="EMBL" id="MU006091">
    <property type="protein sequence ID" value="KAF2841336.1"/>
    <property type="molecule type" value="Genomic_DNA"/>
</dbReference>
<evidence type="ECO:0000256" key="1">
    <source>
        <dbReference type="SAM" id="MobiDB-lite"/>
    </source>
</evidence>
<feature type="domain" description="Acyltransferase 3" evidence="3">
    <location>
        <begin position="20"/>
        <end position="430"/>
    </location>
</feature>
<feature type="transmembrane region" description="Helical" evidence="2">
    <location>
        <begin position="120"/>
        <end position="143"/>
    </location>
</feature>
<dbReference type="PANTHER" id="PTHR23028:SF134">
    <property type="entry name" value="PUTATIVE (AFU_ORTHOLOGUE AFUA_4G08520)-RELATED"/>
    <property type="match status" value="1"/>
</dbReference>
<dbReference type="InterPro" id="IPR002656">
    <property type="entry name" value="Acyl_transf_3_dom"/>
</dbReference>
<evidence type="ECO:0000259" key="3">
    <source>
        <dbReference type="Pfam" id="PF01757"/>
    </source>
</evidence>
<comment type="caution">
    <text evidence="4">The sequence shown here is derived from an EMBL/GenBank/DDBJ whole genome shotgun (WGS) entry which is preliminary data.</text>
</comment>
<dbReference type="InterPro" id="IPR050879">
    <property type="entry name" value="Acyltransferase_3"/>
</dbReference>